<dbReference type="InterPro" id="IPR036265">
    <property type="entry name" value="HIT-like_sf"/>
</dbReference>
<organism evidence="5 6">
    <name type="scientific">Flexivirga caeni</name>
    <dbReference type="NCBI Taxonomy" id="2294115"/>
    <lineage>
        <taxon>Bacteria</taxon>
        <taxon>Bacillati</taxon>
        <taxon>Actinomycetota</taxon>
        <taxon>Actinomycetes</taxon>
        <taxon>Micrococcales</taxon>
        <taxon>Dermacoccaceae</taxon>
        <taxon>Flexivirga</taxon>
    </lineage>
</organism>
<dbReference type="EMBL" id="RJJQ01000004">
    <property type="protein sequence ID" value="RNI23968.1"/>
    <property type="molecule type" value="Genomic_DNA"/>
</dbReference>
<dbReference type="Pfam" id="PF01230">
    <property type="entry name" value="HIT"/>
    <property type="match status" value="1"/>
</dbReference>
<evidence type="ECO:0000313" key="6">
    <source>
        <dbReference type="Proteomes" id="UP000271678"/>
    </source>
</evidence>
<dbReference type="AlphaFoldDB" id="A0A3M9MH32"/>
<dbReference type="PRINTS" id="PR00332">
    <property type="entry name" value="HISTRIAD"/>
</dbReference>
<dbReference type="GO" id="GO:0003824">
    <property type="term" value="F:catalytic activity"/>
    <property type="evidence" value="ECO:0007669"/>
    <property type="project" value="InterPro"/>
</dbReference>
<dbReference type="PROSITE" id="PS51084">
    <property type="entry name" value="HIT_2"/>
    <property type="match status" value="1"/>
</dbReference>
<gene>
    <name evidence="5" type="ORF">EFY87_06820</name>
</gene>
<accession>A0A3M9MH32</accession>
<dbReference type="OrthoDB" id="9784774at2"/>
<dbReference type="CDD" id="cd01277">
    <property type="entry name" value="HINT_subgroup"/>
    <property type="match status" value="1"/>
</dbReference>
<dbReference type="PANTHER" id="PTHR46648">
    <property type="entry name" value="HIT FAMILY PROTEIN 1"/>
    <property type="match status" value="1"/>
</dbReference>
<dbReference type="SUPFAM" id="SSF54197">
    <property type="entry name" value="HIT-like"/>
    <property type="match status" value="1"/>
</dbReference>
<dbReference type="Gene3D" id="3.30.428.10">
    <property type="entry name" value="HIT-like"/>
    <property type="match status" value="1"/>
</dbReference>
<reference evidence="5 6" key="1">
    <citation type="submission" date="2018-11" db="EMBL/GenBank/DDBJ databases">
        <title>Draft genome of Simplicispira Flexivirga sp. BO-16.</title>
        <authorList>
            <person name="Im W.T."/>
        </authorList>
    </citation>
    <scope>NUCLEOTIDE SEQUENCE [LARGE SCALE GENOMIC DNA]</scope>
    <source>
        <strain evidence="5 6">BO-16</strain>
    </source>
</reference>
<keyword evidence="6" id="KW-1185">Reference proteome</keyword>
<dbReference type="Proteomes" id="UP000271678">
    <property type="component" value="Unassembled WGS sequence"/>
</dbReference>
<evidence type="ECO:0000256" key="1">
    <source>
        <dbReference type="PIRSR" id="PIRSR601310-1"/>
    </source>
</evidence>
<feature type="domain" description="HIT" evidence="4">
    <location>
        <begin position="9"/>
        <end position="116"/>
    </location>
</feature>
<dbReference type="InterPro" id="IPR011146">
    <property type="entry name" value="HIT-like"/>
</dbReference>
<sequence>MNAEAADCIFCKIIAGEIPSTKVSEDEDTYVFMDINPGTRGHALVIPKRHTTDLTTIGPADLTSVVLKAQEIAKRALSSLPADGVNLINCCGAAAWQTVFHFHLHVVPRYAEDGLAVPWKPGQGGDAEVIAAAAEALRG</sequence>
<protein>
    <submittedName>
        <fullName evidence="5">HIT family protein</fullName>
    </submittedName>
</protein>
<evidence type="ECO:0000256" key="3">
    <source>
        <dbReference type="PROSITE-ProRule" id="PRU00464"/>
    </source>
</evidence>
<dbReference type="InterPro" id="IPR001310">
    <property type="entry name" value="Histidine_triad_HIT"/>
</dbReference>
<evidence type="ECO:0000259" key="4">
    <source>
        <dbReference type="PROSITE" id="PS51084"/>
    </source>
</evidence>
<dbReference type="PANTHER" id="PTHR46648:SF1">
    <property type="entry name" value="ADENOSINE 5'-MONOPHOSPHORAMIDASE HNT1"/>
    <property type="match status" value="1"/>
</dbReference>
<dbReference type="GO" id="GO:0009117">
    <property type="term" value="P:nucleotide metabolic process"/>
    <property type="evidence" value="ECO:0007669"/>
    <property type="project" value="TreeGrafter"/>
</dbReference>
<name>A0A3M9MH32_9MICO</name>
<dbReference type="InterPro" id="IPR039384">
    <property type="entry name" value="HINT"/>
</dbReference>
<evidence type="ECO:0000313" key="5">
    <source>
        <dbReference type="EMBL" id="RNI23968.1"/>
    </source>
</evidence>
<feature type="active site" description="Tele-AMP-histidine intermediate" evidence="1">
    <location>
        <position position="103"/>
    </location>
</feature>
<proteinExistence type="predicted"/>
<dbReference type="RefSeq" id="WP_123270709.1">
    <property type="nucleotide sequence ID" value="NZ_RJJQ01000004.1"/>
</dbReference>
<feature type="short sequence motif" description="Histidine triad motif" evidence="2 3">
    <location>
        <begin position="101"/>
        <end position="105"/>
    </location>
</feature>
<comment type="caution">
    <text evidence="5">The sequence shown here is derived from an EMBL/GenBank/DDBJ whole genome shotgun (WGS) entry which is preliminary data.</text>
</comment>
<evidence type="ECO:0000256" key="2">
    <source>
        <dbReference type="PIRSR" id="PIRSR601310-3"/>
    </source>
</evidence>